<evidence type="ECO:0000313" key="13">
    <source>
        <dbReference type="Proteomes" id="UP001153148"/>
    </source>
</evidence>
<evidence type="ECO:0000313" key="12">
    <source>
        <dbReference type="EMBL" id="CAG2064606.1"/>
    </source>
</evidence>
<comment type="similarity">
    <text evidence="1 10">Belongs to the peroxin-14 family.</text>
</comment>
<proteinExistence type="inferred from homology"/>
<dbReference type="PANTHER" id="PTHR23058:SF0">
    <property type="entry name" value="PEROXISOMAL MEMBRANE PROTEIN PEX14"/>
    <property type="match status" value="1"/>
</dbReference>
<dbReference type="Proteomes" id="UP001153148">
    <property type="component" value="Unassembled WGS sequence"/>
</dbReference>
<keyword evidence="6 10" id="KW-0576">Peroxisome</keyword>
<keyword evidence="2 10" id="KW-0813">Transport</keyword>
<feature type="domain" description="Peroxisome membrane anchor protein Pex14p N-terminal" evidence="11">
    <location>
        <begin position="5"/>
        <end position="49"/>
    </location>
</feature>
<name>A0ABN7PBY4_TIMPD</name>
<evidence type="ECO:0000256" key="4">
    <source>
        <dbReference type="ARBA" id="ARBA00023010"/>
    </source>
</evidence>
<protein>
    <recommendedName>
        <fullName evidence="7 10">Peroxisomal membrane protein PEX14</fullName>
    </recommendedName>
    <alternativeName>
        <fullName evidence="8 10">Peroxin-14</fullName>
    </alternativeName>
</protein>
<dbReference type="InterPro" id="IPR006785">
    <property type="entry name" value="Pex14_N"/>
</dbReference>
<evidence type="ECO:0000256" key="6">
    <source>
        <dbReference type="ARBA" id="ARBA00023140"/>
    </source>
</evidence>
<dbReference type="InterPro" id="IPR036388">
    <property type="entry name" value="WH-like_DNA-bd_sf"/>
</dbReference>
<evidence type="ECO:0000256" key="2">
    <source>
        <dbReference type="ARBA" id="ARBA00022448"/>
    </source>
</evidence>
<dbReference type="EMBL" id="CAJPIN010035452">
    <property type="protein sequence ID" value="CAG2064606.1"/>
    <property type="molecule type" value="Genomic_DNA"/>
</dbReference>
<dbReference type="InterPro" id="IPR025655">
    <property type="entry name" value="PEX14"/>
</dbReference>
<comment type="subcellular location">
    <subcellularLocation>
        <location evidence="9 10">Peroxisome membrane</location>
    </subcellularLocation>
</comment>
<feature type="non-terminal residue" evidence="12">
    <location>
        <position position="95"/>
    </location>
</feature>
<keyword evidence="13" id="KW-1185">Reference proteome</keyword>
<sequence>MPNNRKVTINKAADFLRNPKVYKSARDRQEEFLKSKGLTDDEVQIAFKRANVLIQEDQRIKMLQSSSNILIQTRAGAIVTLGAEKHDTSKEKQRD</sequence>
<evidence type="ECO:0000256" key="7">
    <source>
        <dbReference type="ARBA" id="ARBA00029502"/>
    </source>
</evidence>
<evidence type="ECO:0000259" key="11">
    <source>
        <dbReference type="Pfam" id="PF04695"/>
    </source>
</evidence>
<evidence type="ECO:0000256" key="5">
    <source>
        <dbReference type="ARBA" id="ARBA00023136"/>
    </source>
</evidence>
<keyword evidence="4" id="KW-0811">Translocation</keyword>
<gene>
    <name evidence="12" type="ORF">TPAB3V08_LOCUS11551</name>
</gene>
<evidence type="ECO:0000256" key="8">
    <source>
        <dbReference type="ARBA" id="ARBA00029691"/>
    </source>
</evidence>
<keyword evidence="3 10" id="KW-0653">Protein transport</keyword>
<comment type="caution">
    <text evidence="12">The sequence shown here is derived from an EMBL/GenBank/DDBJ whole genome shotgun (WGS) entry which is preliminary data.</text>
</comment>
<dbReference type="Gene3D" id="1.10.10.10">
    <property type="entry name" value="Winged helix-like DNA-binding domain superfamily/Winged helix DNA-binding domain"/>
    <property type="match status" value="1"/>
</dbReference>
<organism evidence="12 13">
    <name type="scientific">Timema podura</name>
    <name type="common">Walking stick</name>
    <dbReference type="NCBI Taxonomy" id="61482"/>
    <lineage>
        <taxon>Eukaryota</taxon>
        <taxon>Metazoa</taxon>
        <taxon>Ecdysozoa</taxon>
        <taxon>Arthropoda</taxon>
        <taxon>Hexapoda</taxon>
        <taxon>Insecta</taxon>
        <taxon>Pterygota</taxon>
        <taxon>Neoptera</taxon>
        <taxon>Polyneoptera</taxon>
        <taxon>Phasmatodea</taxon>
        <taxon>Timematodea</taxon>
        <taxon>Timematoidea</taxon>
        <taxon>Timematidae</taxon>
        <taxon>Timema</taxon>
    </lineage>
</organism>
<dbReference type="PANTHER" id="PTHR23058">
    <property type="entry name" value="PEROXISOMAL MEMBRANE PROTEIN PEX14"/>
    <property type="match status" value="1"/>
</dbReference>
<evidence type="ECO:0000256" key="1">
    <source>
        <dbReference type="ARBA" id="ARBA00005443"/>
    </source>
</evidence>
<comment type="function">
    <text evidence="10">Component of the PEX13-PEX14 docking complex, a translocon channel that specifically mediates the import of peroxisomal cargo proteins bound to PEX5 receptor. The PEX13-PEX14 docking complex forms a large import pore which can be opened to a diameter of about 9 nm. Mechanistically, PEX5 receptor along with cargo proteins associates with the PEX14 subunit of the PEX13-PEX14 docking complex in the cytosol, leading to the insertion of the receptor into the organelle membrane with the concomitant translocation of the cargo into the peroxisome matrix.</text>
</comment>
<keyword evidence="5 10" id="KW-0472">Membrane</keyword>
<reference evidence="12" key="1">
    <citation type="submission" date="2021-03" db="EMBL/GenBank/DDBJ databases">
        <authorList>
            <person name="Tran Van P."/>
        </authorList>
    </citation>
    <scope>NUCLEOTIDE SEQUENCE</scope>
</reference>
<accession>A0ABN7PBY4</accession>
<dbReference type="Pfam" id="PF04695">
    <property type="entry name" value="Pex14_N"/>
    <property type="match status" value="1"/>
</dbReference>
<evidence type="ECO:0000256" key="10">
    <source>
        <dbReference type="RuleBase" id="RU367032"/>
    </source>
</evidence>
<evidence type="ECO:0000256" key="9">
    <source>
        <dbReference type="ARBA" id="ARBA00046271"/>
    </source>
</evidence>
<evidence type="ECO:0000256" key="3">
    <source>
        <dbReference type="ARBA" id="ARBA00022927"/>
    </source>
</evidence>